<dbReference type="Gene3D" id="3.30.200.20">
    <property type="entry name" value="Phosphorylase Kinase, domain 1"/>
    <property type="match status" value="1"/>
</dbReference>
<evidence type="ECO:0000313" key="2">
    <source>
        <dbReference type="Proteomes" id="UP001328733"/>
    </source>
</evidence>
<proteinExistence type="predicted"/>
<dbReference type="Proteomes" id="UP001328733">
    <property type="component" value="Unassembled WGS sequence"/>
</dbReference>
<keyword evidence="2" id="KW-1185">Reference proteome</keyword>
<organism evidence="1 2">
    <name type="scientific">Pannus brasiliensis CCIBt3594</name>
    <dbReference type="NCBI Taxonomy" id="1427578"/>
    <lineage>
        <taxon>Bacteria</taxon>
        <taxon>Bacillati</taxon>
        <taxon>Cyanobacteriota</taxon>
        <taxon>Cyanophyceae</taxon>
        <taxon>Oscillatoriophycideae</taxon>
        <taxon>Chroococcales</taxon>
        <taxon>Microcystaceae</taxon>
        <taxon>Pannus</taxon>
    </lineage>
</organism>
<gene>
    <name evidence="1" type="ORF">V0288_20660</name>
</gene>
<sequence length="74" mass="8979">MTIEPDTILLDHYQIREELIHKAGRRTFRARDLQSQQPVILKILEFNQFFQWEDLKLFGREVQTLQNLDHLTSR</sequence>
<comment type="caution">
    <text evidence="1">The sequence shown here is derived from an EMBL/GenBank/DDBJ whole genome shotgun (WGS) entry which is preliminary data.</text>
</comment>
<accession>A0AAW9QYS2</accession>
<reference evidence="1 2" key="1">
    <citation type="submission" date="2024-01" db="EMBL/GenBank/DDBJ databases">
        <title>Genomic insights into the taxonomy and metabolism of the cyanobacterium Pannus brasiliensis CCIBt3594.</title>
        <authorList>
            <person name="Machado M."/>
            <person name="Botero N.B."/>
            <person name="Andreote A.P.D."/>
            <person name="Feitosa A.M.T."/>
            <person name="Popin R."/>
            <person name="Sivonen K."/>
            <person name="Fiore M.F."/>
        </authorList>
    </citation>
    <scope>NUCLEOTIDE SEQUENCE [LARGE SCALE GENOMIC DNA]</scope>
    <source>
        <strain evidence="1 2">CCIBt3594</strain>
    </source>
</reference>
<dbReference type="RefSeq" id="WP_332867036.1">
    <property type="nucleotide sequence ID" value="NZ_JBAFSM010000052.1"/>
</dbReference>
<dbReference type="SUPFAM" id="SSF56112">
    <property type="entry name" value="Protein kinase-like (PK-like)"/>
    <property type="match status" value="1"/>
</dbReference>
<name>A0AAW9QYS2_9CHRO</name>
<dbReference type="EMBL" id="JBAFSM010000052">
    <property type="protein sequence ID" value="MEG3439552.1"/>
    <property type="molecule type" value="Genomic_DNA"/>
</dbReference>
<evidence type="ECO:0008006" key="3">
    <source>
        <dbReference type="Google" id="ProtNLM"/>
    </source>
</evidence>
<protein>
    <recommendedName>
        <fullName evidence="3">Serine/threonine protein kinase</fullName>
    </recommendedName>
</protein>
<dbReference type="AlphaFoldDB" id="A0AAW9QYS2"/>
<evidence type="ECO:0000313" key="1">
    <source>
        <dbReference type="EMBL" id="MEG3439552.1"/>
    </source>
</evidence>
<dbReference type="InterPro" id="IPR011009">
    <property type="entry name" value="Kinase-like_dom_sf"/>
</dbReference>